<name>A0ABR2QWB5_9ROSI</name>
<organism evidence="11 12">
    <name type="scientific">Hibiscus sabdariffa</name>
    <name type="common">roselle</name>
    <dbReference type="NCBI Taxonomy" id="183260"/>
    <lineage>
        <taxon>Eukaryota</taxon>
        <taxon>Viridiplantae</taxon>
        <taxon>Streptophyta</taxon>
        <taxon>Embryophyta</taxon>
        <taxon>Tracheophyta</taxon>
        <taxon>Spermatophyta</taxon>
        <taxon>Magnoliopsida</taxon>
        <taxon>eudicotyledons</taxon>
        <taxon>Gunneridae</taxon>
        <taxon>Pentapetalae</taxon>
        <taxon>rosids</taxon>
        <taxon>malvids</taxon>
        <taxon>Malvales</taxon>
        <taxon>Malvaceae</taxon>
        <taxon>Malvoideae</taxon>
        <taxon>Hibiscus</taxon>
    </lineage>
</organism>
<evidence type="ECO:0000256" key="7">
    <source>
        <dbReference type="ARBA" id="ARBA00023136"/>
    </source>
</evidence>
<reference evidence="11 12" key="1">
    <citation type="journal article" date="2024" name="G3 (Bethesda)">
        <title>Genome assembly of Hibiscus sabdariffa L. provides insights into metabolisms of medicinal natural products.</title>
        <authorList>
            <person name="Kim T."/>
        </authorList>
    </citation>
    <scope>NUCLEOTIDE SEQUENCE [LARGE SCALE GENOMIC DNA]</scope>
    <source>
        <strain evidence="11">TK-2024</strain>
        <tissue evidence="11">Old leaves</tissue>
    </source>
</reference>
<dbReference type="InterPro" id="IPR032675">
    <property type="entry name" value="LRR_dom_sf"/>
</dbReference>
<sequence length="185" mass="21067">MEIILLPLLFKFLNFPLLIIFVSQVAFLSSSSSHLCLPDQSLALLQFKKVISLNNCSFRGSFRRGPRKIISWKEGTDCCFWDGVSCDIVTGNVIGLDLQDCQLYGTLNSDSSLFLLSHLRWLNLAGNAFCMSEIPSTVSQLASLTHLNLSDHKKYPIYPNLFRLTSLPIDISTWEILLWRDWFET</sequence>
<protein>
    <recommendedName>
        <fullName evidence="10">Leucine-rich repeat-containing N-terminal plant-type domain-containing protein</fullName>
    </recommendedName>
</protein>
<dbReference type="Pfam" id="PF08263">
    <property type="entry name" value="LRRNT_2"/>
    <property type="match status" value="1"/>
</dbReference>
<keyword evidence="5" id="KW-0677">Repeat</keyword>
<evidence type="ECO:0000256" key="8">
    <source>
        <dbReference type="ARBA" id="ARBA00023170"/>
    </source>
</evidence>
<keyword evidence="3" id="KW-0812">Transmembrane</keyword>
<keyword evidence="8" id="KW-0675">Receptor</keyword>
<dbReference type="PANTHER" id="PTHR48061:SF46">
    <property type="entry name" value="LEUCINE-RICH REPEAT-CONTAINING N-TERMINAL PLANT-TYPE DOMAIN-CONTAINING PROTEIN"/>
    <property type="match status" value="1"/>
</dbReference>
<evidence type="ECO:0000259" key="10">
    <source>
        <dbReference type="Pfam" id="PF08263"/>
    </source>
</evidence>
<keyword evidence="6" id="KW-1133">Transmembrane helix</keyword>
<keyword evidence="9" id="KW-0325">Glycoprotein</keyword>
<dbReference type="SUPFAM" id="SSF52058">
    <property type="entry name" value="L domain-like"/>
    <property type="match status" value="1"/>
</dbReference>
<evidence type="ECO:0000256" key="6">
    <source>
        <dbReference type="ARBA" id="ARBA00022989"/>
    </source>
</evidence>
<comment type="caution">
    <text evidence="11">The sequence shown here is derived from an EMBL/GenBank/DDBJ whole genome shotgun (WGS) entry which is preliminary data.</text>
</comment>
<dbReference type="EMBL" id="JBBPBN010000030">
    <property type="protein sequence ID" value="KAK9004732.1"/>
    <property type="molecule type" value="Genomic_DNA"/>
</dbReference>
<dbReference type="Proteomes" id="UP001396334">
    <property type="component" value="Unassembled WGS sequence"/>
</dbReference>
<comment type="subcellular location">
    <subcellularLocation>
        <location evidence="1">Membrane</location>
        <topology evidence="1">Single-pass type I membrane protein</topology>
    </subcellularLocation>
</comment>
<evidence type="ECO:0000256" key="3">
    <source>
        <dbReference type="ARBA" id="ARBA00022692"/>
    </source>
</evidence>
<evidence type="ECO:0000313" key="12">
    <source>
        <dbReference type="Proteomes" id="UP001396334"/>
    </source>
</evidence>
<evidence type="ECO:0000313" key="11">
    <source>
        <dbReference type="EMBL" id="KAK9004732.1"/>
    </source>
</evidence>
<dbReference type="Gene3D" id="3.80.10.10">
    <property type="entry name" value="Ribonuclease Inhibitor"/>
    <property type="match status" value="1"/>
</dbReference>
<dbReference type="InterPro" id="IPR046956">
    <property type="entry name" value="RLP23-like"/>
</dbReference>
<keyword evidence="2" id="KW-0433">Leucine-rich repeat</keyword>
<evidence type="ECO:0000256" key="5">
    <source>
        <dbReference type="ARBA" id="ARBA00022737"/>
    </source>
</evidence>
<evidence type="ECO:0000256" key="4">
    <source>
        <dbReference type="ARBA" id="ARBA00022729"/>
    </source>
</evidence>
<dbReference type="PANTHER" id="PTHR48061">
    <property type="entry name" value="LEUCINE-RICH REPEAT RECEPTOR PROTEIN KINASE EMS1-LIKE-RELATED"/>
    <property type="match status" value="1"/>
</dbReference>
<feature type="domain" description="Leucine-rich repeat-containing N-terminal plant-type" evidence="10">
    <location>
        <begin position="38"/>
        <end position="87"/>
    </location>
</feature>
<keyword evidence="12" id="KW-1185">Reference proteome</keyword>
<gene>
    <name evidence="11" type="ORF">V6N11_042190</name>
</gene>
<dbReference type="InterPro" id="IPR013210">
    <property type="entry name" value="LRR_N_plant-typ"/>
</dbReference>
<keyword evidence="4" id="KW-0732">Signal</keyword>
<evidence type="ECO:0000256" key="1">
    <source>
        <dbReference type="ARBA" id="ARBA00004479"/>
    </source>
</evidence>
<proteinExistence type="predicted"/>
<evidence type="ECO:0000256" key="2">
    <source>
        <dbReference type="ARBA" id="ARBA00022614"/>
    </source>
</evidence>
<keyword evidence="7" id="KW-0472">Membrane</keyword>
<accession>A0ABR2QWB5</accession>
<evidence type="ECO:0000256" key="9">
    <source>
        <dbReference type="ARBA" id="ARBA00023180"/>
    </source>
</evidence>